<reference evidence="3" key="1">
    <citation type="submission" date="2023-10" db="EMBL/GenBank/DDBJ databases">
        <title>Genome assembly of Pristionchus species.</title>
        <authorList>
            <person name="Yoshida K."/>
            <person name="Sommer R.J."/>
        </authorList>
    </citation>
    <scope>NUCLEOTIDE SEQUENCE</scope>
    <source>
        <strain evidence="3">RS5133</strain>
    </source>
</reference>
<sequence length="209" mass="24049">SPPSNNVKMSTAGDASVALSREIRWVVESISTIEEEYLESPKMELLGMEWYLLVAKERLRSVDMLTAYLCCAENYSNFWSVDADFEIELFDTAGKSATIKKYTKRYDCKISSWGGNIIEWAKLFDENENLINDDKITIEARFSLTNIKGFRKNTCADFTDANDPRHDVTLIVEGKKLHVSKQFLALHSSYFNTMFYGEFSEKNKKEIEI</sequence>
<proteinExistence type="predicted"/>
<gene>
    <name evidence="3" type="ORF">PFISCL1PPCAC_22303</name>
</gene>
<dbReference type="InterPro" id="IPR000210">
    <property type="entry name" value="BTB/POZ_dom"/>
</dbReference>
<dbReference type="Proteomes" id="UP001432322">
    <property type="component" value="Unassembled WGS sequence"/>
</dbReference>
<dbReference type="Pfam" id="PF00917">
    <property type="entry name" value="MATH"/>
    <property type="match status" value="1"/>
</dbReference>
<feature type="non-terminal residue" evidence="3">
    <location>
        <position position="209"/>
    </location>
</feature>
<feature type="domain" description="BTB" evidence="1">
    <location>
        <begin position="166"/>
        <end position="209"/>
    </location>
</feature>
<protein>
    <recommendedName>
        <fullName evidence="5">BTB domain-containing protein</fullName>
    </recommendedName>
</protein>
<accession>A0AAV5WFH5</accession>
<dbReference type="PANTHER" id="PTHR47022:SF1">
    <property type="entry name" value="BTB AND MATH DOMAIN-CONTAINING PROTEIN 36-RELATED"/>
    <property type="match status" value="1"/>
</dbReference>
<evidence type="ECO:0000313" key="4">
    <source>
        <dbReference type="Proteomes" id="UP001432322"/>
    </source>
</evidence>
<dbReference type="Pfam" id="PF00651">
    <property type="entry name" value="BTB"/>
    <property type="match status" value="1"/>
</dbReference>
<dbReference type="Gene3D" id="3.30.710.10">
    <property type="entry name" value="Potassium Channel Kv1.1, Chain A"/>
    <property type="match status" value="1"/>
</dbReference>
<dbReference type="CDD" id="cd00121">
    <property type="entry name" value="MATH"/>
    <property type="match status" value="1"/>
</dbReference>
<dbReference type="Gene3D" id="2.60.210.10">
    <property type="entry name" value="Apoptosis, Tumor Necrosis Factor Receptor Associated Protein 2, Chain A"/>
    <property type="match status" value="1"/>
</dbReference>
<evidence type="ECO:0000259" key="2">
    <source>
        <dbReference type="PROSITE" id="PS50144"/>
    </source>
</evidence>
<dbReference type="InterPro" id="IPR008974">
    <property type="entry name" value="TRAF-like"/>
</dbReference>
<name>A0AAV5WFH5_9BILA</name>
<dbReference type="PROSITE" id="PS50144">
    <property type="entry name" value="MATH"/>
    <property type="match status" value="1"/>
</dbReference>
<feature type="non-terminal residue" evidence="3">
    <location>
        <position position="1"/>
    </location>
</feature>
<comment type="caution">
    <text evidence="3">The sequence shown here is derived from an EMBL/GenBank/DDBJ whole genome shotgun (WGS) entry which is preliminary data.</text>
</comment>
<dbReference type="PANTHER" id="PTHR47022">
    <property type="entry name" value="BTB AND MATH DOMAIN-CONTAINING PROTEIN 36-RELATED"/>
    <property type="match status" value="1"/>
</dbReference>
<evidence type="ECO:0000313" key="3">
    <source>
        <dbReference type="EMBL" id="GMT31006.1"/>
    </source>
</evidence>
<dbReference type="EMBL" id="BTSY01000005">
    <property type="protein sequence ID" value="GMT31006.1"/>
    <property type="molecule type" value="Genomic_DNA"/>
</dbReference>
<dbReference type="PROSITE" id="PS50097">
    <property type="entry name" value="BTB"/>
    <property type="match status" value="1"/>
</dbReference>
<dbReference type="CDD" id="cd18186">
    <property type="entry name" value="BTB_POZ_ZBTB_KLHL-like"/>
    <property type="match status" value="1"/>
</dbReference>
<dbReference type="InterPro" id="IPR011333">
    <property type="entry name" value="SKP1/BTB/POZ_sf"/>
</dbReference>
<evidence type="ECO:0000259" key="1">
    <source>
        <dbReference type="PROSITE" id="PS50097"/>
    </source>
</evidence>
<dbReference type="InterPro" id="IPR002083">
    <property type="entry name" value="MATH/TRAF_dom"/>
</dbReference>
<dbReference type="AlphaFoldDB" id="A0AAV5WFH5"/>
<dbReference type="SUPFAM" id="SSF49599">
    <property type="entry name" value="TRAF domain-like"/>
    <property type="match status" value="1"/>
</dbReference>
<dbReference type="SUPFAM" id="SSF54695">
    <property type="entry name" value="POZ domain"/>
    <property type="match status" value="1"/>
</dbReference>
<dbReference type="SMART" id="SM00061">
    <property type="entry name" value="MATH"/>
    <property type="match status" value="1"/>
</dbReference>
<feature type="domain" description="MATH" evidence="2">
    <location>
        <begin position="20"/>
        <end position="142"/>
    </location>
</feature>
<evidence type="ECO:0008006" key="5">
    <source>
        <dbReference type="Google" id="ProtNLM"/>
    </source>
</evidence>
<organism evidence="3 4">
    <name type="scientific">Pristionchus fissidentatus</name>
    <dbReference type="NCBI Taxonomy" id="1538716"/>
    <lineage>
        <taxon>Eukaryota</taxon>
        <taxon>Metazoa</taxon>
        <taxon>Ecdysozoa</taxon>
        <taxon>Nematoda</taxon>
        <taxon>Chromadorea</taxon>
        <taxon>Rhabditida</taxon>
        <taxon>Rhabditina</taxon>
        <taxon>Diplogasteromorpha</taxon>
        <taxon>Diplogasteroidea</taxon>
        <taxon>Neodiplogasteridae</taxon>
        <taxon>Pristionchus</taxon>
    </lineage>
</organism>
<keyword evidence="4" id="KW-1185">Reference proteome</keyword>